<gene>
    <name evidence="1" type="ORF">MarFTMF_202</name>
</gene>
<accession>A0AA96EMF3</accession>
<organism evidence="1">
    <name type="scientific">Marseillevirus sp</name>
    <dbReference type="NCBI Taxonomy" id="2809551"/>
    <lineage>
        <taxon>Viruses</taxon>
        <taxon>Varidnaviria</taxon>
        <taxon>Bamfordvirae</taxon>
        <taxon>Nucleocytoviricota</taxon>
        <taxon>Megaviricetes</taxon>
        <taxon>Pimascovirales</taxon>
        <taxon>Pimascovirales incertae sedis</taxon>
        <taxon>Marseilleviridae</taxon>
        <taxon>Marseillevirus</taxon>
    </lineage>
</organism>
<proteinExistence type="predicted"/>
<protein>
    <submittedName>
        <fullName evidence="1">Uncharacterized protein</fullName>
    </submittedName>
</protein>
<sequence>MTIGQKTELHDYFLKMENKIKFDKQKRIAEKTRELALFYSENANNFSKKDAKKYSLFRYCSEEDIPRLSKMPLELYKRGESIAKQKGLEREFLLNAFKEGCIAKKINALSKWIAMNE</sequence>
<evidence type="ECO:0000313" key="1">
    <source>
        <dbReference type="EMBL" id="WNL49718.1"/>
    </source>
</evidence>
<name>A0AA96EMF3_9VIRU</name>
<reference evidence="1" key="1">
    <citation type="submission" date="2023-07" db="EMBL/GenBank/DDBJ databases">
        <authorList>
            <person name="Xia Y."/>
        </authorList>
    </citation>
    <scope>NUCLEOTIDE SEQUENCE</scope>
    <source>
        <strain evidence="1">F</strain>
    </source>
</reference>
<dbReference type="EMBL" id="OR343188">
    <property type="protein sequence ID" value="WNL49718.1"/>
    <property type="molecule type" value="Genomic_DNA"/>
</dbReference>